<reference evidence="1 2" key="1">
    <citation type="submission" date="2013-09" db="EMBL/GenBank/DDBJ databases">
        <title>Corchorus capsularis genome sequencing.</title>
        <authorList>
            <person name="Alam M."/>
            <person name="Haque M.S."/>
            <person name="Islam M.S."/>
            <person name="Emdad E.M."/>
            <person name="Islam M.M."/>
            <person name="Ahmed B."/>
            <person name="Halim A."/>
            <person name="Hossen Q.M.M."/>
            <person name="Hossain M.Z."/>
            <person name="Ahmed R."/>
            <person name="Khan M.M."/>
            <person name="Islam R."/>
            <person name="Rashid M.M."/>
            <person name="Khan S.A."/>
            <person name="Rahman M.S."/>
            <person name="Alam M."/>
        </authorList>
    </citation>
    <scope>NUCLEOTIDE SEQUENCE [LARGE SCALE GENOMIC DNA]</scope>
    <source>
        <strain evidence="2">cv. CVL-1</strain>
        <tissue evidence="1">Whole seedling</tissue>
    </source>
</reference>
<dbReference type="AlphaFoldDB" id="A0A1R3JJP7"/>
<gene>
    <name evidence="1" type="ORF">CCACVL1_05652</name>
</gene>
<comment type="caution">
    <text evidence="1">The sequence shown here is derived from an EMBL/GenBank/DDBJ whole genome shotgun (WGS) entry which is preliminary data.</text>
</comment>
<protein>
    <submittedName>
        <fullName evidence="1">Uncharacterized protein</fullName>
    </submittedName>
</protein>
<dbReference type="EMBL" id="AWWV01007736">
    <property type="protein sequence ID" value="OMO94997.1"/>
    <property type="molecule type" value="Genomic_DNA"/>
</dbReference>
<dbReference type="Gramene" id="OMO94997">
    <property type="protein sequence ID" value="OMO94997"/>
    <property type="gene ID" value="CCACVL1_05652"/>
</dbReference>
<proteinExistence type="predicted"/>
<organism evidence="1 2">
    <name type="scientific">Corchorus capsularis</name>
    <name type="common">Jute</name>
    <dbReference type="NCBI Taxonomy" id="210143"/>
    <lineage>
        <taxon>Eukaryota</taxon>
        <taxon>Viridiplantae</taxon>
        <taxon>Streptophyta</taxon>
        <taxon>Embryophyta</taxon>
        <taxon>Tracheophyta</taxon>
        <taxon>Spermatophyta</taxon>
        <taxon>Magnoliopsida</taxon>
        <taxon>eudicotyledons</taxon>
        <taxon>Gunneridae</taxon>
        <taxon>Pentapetalae</taxon>
        <taxon>rosids</taxon>
        <taxon>malvids</taxon>
        <taxon>Malvales</taxon>
        <taxon>Malvaceae</taxon>
        <taxon>Grewioideae</taxon>
        <taxon>Apeibeae</taxon>
        <taxon>Corchorus</taxon>
    </lineage>
</organism>
<evidence type="ECO:0000313" key="2">
    <source>
        <dbReference type="Proteomes" id="UP000188268"/>
    </source>
</evidence>
<name>A0A1R3JJP7_COCAP</name>
<dbReference type="Proteomes" id="UP000188268">
    <property type="component" value="Unassembled WGS sequence"/>
</dbReference>
<accession>A0A1R3JJP7</accession>
<evidence type="ECO:0000313" key="1">
    <source>
        <dbReference type="EMBL" id="OMO94997.1"/>
    </source>
</evidence>
<keyword evidence="2" id="KW-1185">Reference proteome</keyword>
<sequence>MAVSLLHKEERFPSKTGRVQMLAIKGFKLEIKLF</sequence>